<proteinExistence type="predicted"/>
<comment type="caution">
    <text evidence="2">The sequence shown here is derived from an EMBL/GenBank/DDBJ whole genome shotgun (WGS) entry which is preliminary data.</text>
</comment>
<feature type="transmembrane region" description="Helical" evidence="1">
    <location>
        <begin position="82"/>
        <end position="102"/>
    </location>
</feature>
<dbReference type="Pfam" id="PF11906">
    <property type="entry name" value="DUF3426"/>
    <property type="match status" value="1"/>
</dbReference>
<gene>
    <name evidence="2" type="ORF">TOI97_01550</name>
</gene>
<name>A0ABU5GNH8_9GAMM</name>
<evidence type="ECO:0000256" key="1">
    <source>
        <dbReference type="SAM" id="Phobius"/>
    </source>
</evidence>
<keyword evidence="3" id="KW-1185">Reference proteome</keyword>
<dbReference type="Proteomes" id="UP001294570">
    <property type="component" value="Unassembled WGS sequence"/>
</dbReference>
<keyword evidence="1" id="KW-0812">Transmembrane</keyword>
<dbReference type="InterPro" id="IPR021834">
    <property type="entry name" value="DUF3426"/>
</dbReference>
<dbReference type="RefSeq" id="WP_321552359.1">
    <property type="nucleotide sequence ID" value="NZ_JAXIVU010000001.1"/>
</dbReference>
<keyword evidence="1" id="KW-0472">Membrane</keyword>
<accession>A0ABU5GNH8</accession>
<protein>
    <submittedName>
        <fullName evidence="2">DUF3426 domain-containing protein</fullName>
    </submittedName>
</protein>
<dbReference type="EMBL" id="JAXIVU010000001">
    <property type="protein sequence ID" value="MDY7218269.1"/>
    <property type="molecule type" value="Genomic_DNA"/>
</dbReference>
<sequence>MSKTLTTQCPHCHADIRYHKIQYGSTLRCGLCAQIFKLTQLKKENTPPDKTNRVHISITTDDRITSSTHSQRQPHTRRLHRVTWGFLSILLLTFVLSLYLYGNFNQLARQEHSRWWLSTLCSALGCSIPEKVDVTQIKSSNLYVSPHPDFSGALLIHAIIYNRASFNQTFPLLQLNLSDQNGHLLTQRVFNPQEYLDHTTKNTGYMRPQIPVHIRLEILKPSADTVVDYHLSFISPN</sequence>
<evidence type="ECO:0000313" key="3">
    <source>
        <dbReference type="Proteomes" id="UP001294570"/>
    </source>
</evidence>
<evidence type="ECO:0000313" key="2">
    <source>
        <dbReference type="EMBL" id="MDY7218269.1"/>
    </source>
</evidence>
<reference evidence="2 3" key="1">
    <citation type="submission" date="2023-12" db="EMBL/GenBank/DDBJ databases">
        <title>Denitrificimonas halotolerans sp. nov.,a novel species isolated from landfill leachate.</title>
        <authorList>
            <person name="Wang S."/>
        </authorList>
    </citation>
    <scope>NUCLEOTIDE SEQUENCE [LARGE SCALE GENOMIC DNA]</scope>
    <source>
        <strain evidence="2 3">JX-1</strain>
    </source>
</reference>
<organism evidence="2 3">
    <name type="scientific">Denitrificimonas halotolerans</name>
    <dbReference type="NCBI Taxonomy" id="3098930"/>
    <lineage>
        <taxon>Bacteria</taxon>
        <taxon>Pseudomonadati</taxon>
        <taxon>Pseudomonadota</taxon>
        <taxon>Gammaproteobacteria</taxon>
        <taxon>Pseudomonadales</taxon>
        <taxon>Pseudomonadaceae</taxon>
        <taxon>Denitrificimonas</taxon>
    </lineage>
</organism>
<keyword evidence="1" id="KW-1133">Transmembrane helix</keyword>